<gene>
    <name evidence="3" type="ORF">ACFO3J_24525</name>
</gene>
<protein>
    <submittedName>
        <fullName evidence="3">DUF6884 domain-containing protein</fullName>
    </submittedName>
</protein>
<evidence type="ECO:0000313" key="3">
    <source>
        <dbReference type="EMBL" id="MFC4034613.1"/>
    </source>
</evidence>
<evidence type="ECO:0000256" key="1">
    <source>
        <dbReference type="SAM" id="MobiDB-lite"/>
    </source>
</evidence>
<feature type="compositionally biased region" description="Basic and acidic residues" evidence="1">
    <location>
        <begin position="156"/>
        <end position="166"/>
    </location>
</feature>
<sequence length="191" mass="20867">MIISRGSKKAEPSWEEFGYRDVIPAGQLYTGTYHKSLRRAADALTDQSLIRIMSARHGLVTLERPLHPYDTQLGDMDAITPEQMARHTAALDLDDAHVIFLGGRDYAELLRQTLPHTLVPLTSGLGDQRAQCHTLSQSTELVRVWWQAAARLADHPRGTLAKDEPAQARVSLPPSTGPCPPATGAGGRSRG</sequence>
<feature type="domain" description="DUF6884" evidence="2">
    <location>
        <begin position="23"/>
        <end position="121"/>
    </location>
</feature>
<dbReference type="Proteomes" id="UP001595765">
    <property type="component" value="Unassembled WGS sequence"/>
</dbReference>
<dbReference type="InterPro" id="IPR049251">
    <property type="entry name" value="DUF6884"/>
</dbReference>
<dbReference type="RefSeq" id="WP_386433132.1">
    <property type="nucleotide sequence ID" value="NZ_JBHSBB010000015.1"/>
</dbReference>
<comment type="caution">
    <text evidence="3">The sequence shown here is derived from an EMBL/GenBank/DDBJ whole genome shotgun (WGS) entry which is preliminary data.</text>
</comment>
<dbReference type="EMBL" id="JBHSBB010000015">
    <property type="protein sequence ID" value="MFC4034613.1"/>
    <property type="molecule type" value="Genomic_DNA"/>
</dbReference>
<accession>A0ABV8HRB6</accession>
<feature type="region of interest" description="Disordered" evidence="1">
    <location>
        <begin position="156"/>
        <end position="191"/>
    </location>
</feature>
<keyword evidence="4" id="KW-1185">Reference proteome</keyword>
<reference evidence="4" key="1">
    <citation type="journal article" date="2019" name="Int. J. Syst. Evol. Microbiol.">
        <title>The Global Catalogue of Microorganisms (GCM) 10K type strain sequencing project: providing services to taxonomists for standard genome sequencing and annotation.</title>
        <authorList>
            <consortium name="The Broad Institute Genomics Platform"/>
            <consortium name="The Broad Institute Genome Sequencing Center for Infectious Disease"/>
            <person name="Wu L."/>
            <person name="Ma J."/>
        </authorList>
    </citation>
    <scope>NUCLEOTIDE SEQUENCE [LARGE SCALE GENOMIC DNA]</scope>
    <source>
        <strain evidence="4">CGMCC 4.7237</strain>
    </source>
</reference>
<evidence type="ECO:0000313" key="4">
    <source>
        <dbReference type="Proteomes" id="UP001595765"/>
    </source>
</evidence>
<dbReference type="Pfam" id="PF21818">
    <property type="entry name" value="DUF6884"/>
    <property type="match status" value="1"/>
</dbReference>
<proteinExistence type="predicted"/>
<name>A0ABV8HRB6_9ACTN</name>
<organism evidence="3 4">
    <name type="scientific">Streptomyces polygonati</name>
    <dbReference type="NCBI Taxonomy" id="1617087"/>
    <lineage>
        <taxon>Bacteria</taxon>
        <taxon>Bacillati</taxon>
        <taxon>Actinomycetota</taxon>
        <taxon>Actinomycetes</taxon>
        <taxon>Kitasatosporales</taxon>
        <taxon>Streptomycetaceae</taxon>
        <taxon>Streptomyces</taxon>
    </lineage>
</organism>
<evidence type="ECO:0000259" key="2">
    <source>
        <dbReference type="Pfam" id="PF21818"/>
    </source>
</evidence>